<dbReference type="Pfam" id="PF19335">
    <property type="entry name" value="HMBD"/>
    <property type="match status" value="1"/>
</dbReference>
<accession>A0A540WL83</accession>
<feature type="chain" id="PRO_5021708462" description="Heavy metal binding domain-containing protein" evidence="2">
    <location>
        <begin position="19"/>
        <end position="139"/>
    </location>
</feature>
<protein>
    <recommendedName>
        <fullName evidence="3">Heavy metal binding domain-containing protein</fullName>
    </recommendedName>
</protein>
<dbReference type="Proteomes" id="UP000315369">
    <property type="component" value="Unassembled WGS sequence"/>
</dbReference>
<gene>
    <name evidence="4" type="ORF">FJV41_42920</name>
</gene>
<feature type="compositionally biased region" description="Basic and acidic residues" evidence="1">
    <location>
        <begin position="130"/>
        <end position="139"/>
    </location>
</feature>
<evidence type="ECO:0000256" key="1">
    <source>
        <dbReference type="SAM" id="MobiDB-lite"/>
    </source>
</evidence>
<evidence type="ECO:0000313" key="5">
    <source>
        <dbReference type="Proteomes" id="UP000315369"/>
    </source>
</evidence>
<evidence type="ECO:0000313" key="4">
    <source>
        <dbReference type="EMBL" id="TQF09775.1"/>
    </source>
</evidence>
<feature type="compositionally biased region" description="Low complexity" evidence="1">
    <location>
        <begin position="70"/>
        <end position="82"/>
    </location>
</feature>
<dbReference type="AlphaFoldDB" id="A0A540WL83"/>
<comment type="caution">
    <text evidence="4">The sequence shown here is derived from an EMBL/GenBank/DDBJ whole genome shotgun (WGS) entry which is preliminary data.</text>
</comment>
<evidence type="ECO:0000256" key="2">
    <source>
        <dbReference type="SAM" id="SignalP"/>
    </source>
</evidence>
<proteinExistence type="predicted"/>
<dbReference type="RefSeq" id="WP_141648411.1">
    <property type="nucleotide sequence ID" value="NZ_VIFM01000310.1"/>
</dbReference>
<dbReference type="InterPro" id="IPR045800">
    <property type="entry name" value="HMBD"/>
</dbReference>
<name>A0A540WL83_9BACT</name>
<feature type="region of interest" description="Disordered" evidence="1">
    <location>
        <begin position="20"/>
        <end position="139"/>
    </location>
</feature>
<dbReference type="OrthoDB" id="128043at2"/>
<keyword evidence="2" id="KW-0732">Signal</keyword>
<organism evidence="4 5">
    <name type="scientific">Myxococcus llanfairpwllgwyngyllgogerychwyrndrobwllllantysiliogogogochensis</name>
    <dbReference type="NCBI Taxonomy" id="2590453"/>
    <lineage>
        <taxon>Bacteria</taxon>
        <taxon>Pseudomonadati</taxon>
        <taxon>Myxococcota</taxon>
        <taxon>Myxococcia</taxon>
        <taxon>Myxococcales</taxon>
        <taxon>Cystobacterineae</taxon>
        <taxon>Myxococcaceae</taxon>
        <taxon>Myxococcus</taxon>
    </lineage>
</organism>
<evidence type="ECO:0000259" key="3">
    <source>
        <dbReference type="Pfam" id="PF19335"/>
    </source>
</evidence>
<dbReference type="EMBL" id="VIFM01000310">
    <property type="protein sequence ID" value="TQF09775.1"/>
    <property type="molecule type" value="Genomic_DNA"/>
</dbReference>
<keyword evidence="5" id="KW-1185">Reference proteome</keyword>
<reference evidence="4 5" key="1">
    <citation type="submission" date="2019-06" db="EMBL/GenBank/DDBJ databases">
        <authorList>
            <person name="Livingstone P."/>
            <person name="Whitworth D."/>
        </authorList>
    </citation>
    <scope>NUCLEOTIDE SEQUENCE [LARGE SCALE GENOMIC DNA]</scope>
    <source>
        <strain evidence="4 5">AM401</strain>
    </source>
</reference>
<dbReference type="GO" id="GO:0046872">
    <property type="term" value="F:metal ion binding"/>
    <property type="evidence" value="ECO:0007669"/>
    <property type="project" value="InterPro"/>
</dbReference>
<feature type="signal peptide" evidence="2">
    <location>
        <begin position="1"/>
        <end position="18"/>
    </location>
</feature>
<dbReference type="PROSITE" id="PS51257">
    <property type="entry name" value="PROKAR_LIPOPROTEIN"/>
    <property type="match status" value="1"/>
</dbReference>
<sequence length="139" mass="13887">MRRTLVVLASILSFAACVSEPKRPPAAMDPSNPDAPEAPPAAQPTAFAAPTPEVPAPAKAPEGAGHTQHGASSPDSAPDAGATVYTCPMHHEVRSSKPGTCPKCGMKLVPEKPSGAEATDAGQPGSAPAGHEHGHGGHP</sequence>
<feature type="domain" description="Heavy metal binding" evidence="3">
    <location>
        <begin position="84"/>
        <end position="110"/>
    </location>
</feature>